<reference evidence="1" key="1">
    <citation type="submission" date="2014-11" db="EMBL/GenBank/DDBJ databases">
        <authorList>
            <person name="Amaro Gonzalez C."/>
        </authorList>
    </citation>
    <scope>NUCLEOTIDE SEQUENCE</scope>
</reference>
<dbReference type="EMBL" id="GBXM01102622">
    <property type="protein sequence ID" value="JAH05955.1"/>
    <property type="molecule type" value="Transcribed_RNA"/>
</dbReference>
<sequence>MGILGNHKRTRANLRNITFSSILCALQEEGITLSVCETDQCP</sequence>
<protein>
    <submittedName>
        <fullName evidence="1">Uncharacterized protein</fullName>
    </submittedName>
</protein>
<name>A0A0E9PPF8_ANGAN</name>
<reference evidence="1" key="2">
    <citation type="journal article" date="2015" name="Fish Shellfish Immunol.">
        <title>Early steps in the European eel (Anguilla anguilla)-Vibrio vulnificus interaction in the gills: Role of the RtxA13 toxin.</title>
        <authorList>
            <person name="Callol A."/>
            <person name="Pajuelo D."/>
            <person name="Ebbesson L."/>
            <person name="Teles M."/>
            <person name="MacKenzie S."/>
            <person name="Amaro C."/>
        </authorList>
    </citation>
    <scope>NUCLEOTIDE SEQUENCE</scope>
</reference>
<organism evidence="1">
    <name type="scientific">Anguilla anguilla</name>
    <name type="common">European freshwater eel</name>
    <name type="synonym">Muraena anguilla</name>
    <dbReference type="NCBI Taxonomy" id="7936"/>
    <lineage>
        <taxon>Eukaryota</taxon>
        <taxon>Metazoa</taxon>
        <taxon>Chordata</taxon>
        <taxon>Craniata</taxon>
        <taxon>Vertebrata</taxon>
        <taxon>Euteleostomi</taxon>
        <taxon>Actinopterygii</taxon>
        <taxon>Neopterygii</taxon>
        <taxon>Teleostei</taxon>
        <taxon>Anguilliformes</taxon>
        <taxon>Anguillidae</taxon>
        <taxon>Anguilla</taxon>
    </lineage>
</organism>
<proteinExistence type="predicted"/>
<dbReference type="AlphaFoldDB" id="A0A0E9PPF8"/>
<accession>A0A0E9PPF8</accession>
<evidence type="ECO:0000313" key="1">
    <source>
        <dbReference type="EMBL" id="JAH05955.1"/>
    </source>
</evidence>